<dbReference type="Proteomes" id="UP000193560">
    <property type="component" value="Unassembled WGS sequence"/>
</dbReference>
<dbReference type="AlphaFoldDB" id="A0A1X2IEC2"/>
<feature type="region of interest" description="Disordered" evidence="1">
    <location>
        <begin position="52"/>
        <end position="89"/>
    </location>
</feature>
<feature type="compositionally biased region" description="Polar residues" evidence="1">
    <location>
        <begin position="71"/>
        <end position="89"/>
    </location>
</feature>
<organism evidence="2 3">
    <name type="scientific">Absidia repens</name>
    <dbReference type="NCBI Taxonomy" id="90262"/>
    <lineage>
        <taxon>Eukaryota</taxon>
        <taxon>Fungi</taxon>
        <taxon>Fungi incertae sedis</taxon>
        <taxon>Mucoromycota</taxon>
        <taxon>Mucoromycotina</taxon>
        <taxon>Mucoromycetes</taxon>
        <taxon>Mucorales</taxon>
        <taxon>Cunninghamellaceae</taxon>
        <taxon>Absidia</taxon>
    </lineage>
</organism>
<keyword evidence="3" id="KW-1185">Reference proteome</keyword>
<evidence type="ECO:0000313" key="2">
    <source>
        <dbReference type="EMBL" id="ORZ15073.1"/>
    </source>
</evidence>
<evidence type="ECO:0000313" key="3">
    <source>
        <dbReference type="Proteomes" id="UP000193560"/>
    </source>
</evidence>
<name>A0A1X2IEC2_9FUNG</name>
<dbReference type="EMBL" id="MCGE01000013">
    <property type="protein sequence ID" value="ORZ15073.1"/>
    <property type="molecule type" value="Genomic_DNA"/>
</dbReference>
<gene>
    <name evidence="2" type="ORF">BCR42DRAFT_416342</name>
</gene>
<protein>
    <submittedName>
        <fullName evidence="2">Uncharacterized protein</fullName>
    </submittedName>
</protein>
<reference evidence="2 3" key="1">
    <citation type="submission" date="2016-07" db="EMBL/GenBank/DDBJ databases">
        <title>Pervasive Adenine N6-methylation of Active Genes in Fungi.</title>
        <authorList>
            <consortium name="DOE Joint Genome Institute"/>
            <person name="Mondo S.J."/>
            <person name="Dannebaum R.O."/>
            <person name="Kuo R.C."/>
            <person name="Labutti K."/>
            <person name="Haridas S."/>
            <person name="Kuo A."/>
            <person name="Salamov A."/>
            <person name="Ahrendt S.R."/>
            <person name="Lipzen A."/>
            <person name="Sullivan W."/>
            <person name="Andreopoulos W.B."/>
            <person name="Clum A."/>
            <person name="Lindquist E."/>
            <person name="Daum C."/>
            <person name="Ramamoorthy G.K."/>
            <person name="Gryganskyi A."/>
            <person name="Culley D."/>
            <person name="Magnuson J.K."/>
            <person name="James T.Y."/>
            <person name="O'Malley M.A."/>
            <person name="Stajich J.E."/>
            <person name="Spatafora J.W."/>
            <person name="Visel A."/>
            <person name="Grigoriev I.V."/>
        </authorList>
    </citation>
    <scope>NUCLEOTIDE SEQUENCE [LARGE SCALE GENOMIC DNA]</scope>
    <source>
        <strain evidence="2 3">NRRL 1336</strain>
    </source>
</reference>
<sequence length="336" mass="38964">MPMFTKLHSIRSSMSFSFTSNHRPSSSSPPLDIHQATTLPYSRSYVSVTNLSKQQQQQQLQPHHHRQQQQNLVASPSYQGLQRQRTNSTPTVGFTETLRMISKQVQQDRFDDVFGSFFFTDKRCHDRAIFMAARLLQNLGYTFVQQHPANHAFWKTVIHRFYTLNYLLFVVPSTDQTRTNYLAALEQQVMRDQPQHTDRRGGMEIYFAFYYAAIQHGLIKTINNKNIDTISLLEQSRTILEHCLDSENKLGHAERDAMYIFHGLRAGFQCDEDAVAVMMDDDDRLLAILQEAVRNNKNLTKQPYVNPFEDDACIVDSDDDDTIETWKDNQVYRGPV</sequence>
<dbReference type="OrthoDB" id="5596457at2759"/>
<accession>A0A1X2IEC2</accession>
<comment type="caution">
    <text evidence="2">The sequence shown here is derived from an EMBL/GenBank/DDBJ whole genome shotgun (WGS) entry which is preliminary data.</text>
</comment>
<evidence type="ECO:0000256" key="1">
    <source>
        <dbReference type="SAM" id="MobiDB-lite"/>
    </source>
</evidence>
<proteinExistence type="predicted"/>